<name>X0VJJ6_9ZZZZ</name>
<feature type="non-terminal residue" evidence="1">
    <location>
        <position position="1"/>
    </location>
</feature>
<dbReference type="PROSITE" id="PS01125">
    <property type="entry name" value="ROK"/>
    <property type="match status" value="1"/>
</dbReference>
<protein>
    <recommendedName>
        <fullName evidence="2">Glucokinase</fullName>
    </recommendedName>
</protein>
<comment type="caution">
    <text evidence="1">The sequence shown here is derived from an EMBL/GenBank/DDBJ whole genome shotgun (WGS) entry which is preliminary data.</text>
</comment>
<dbReference type="Pfam" id="PF00480">
    <property type="entry name" value="ROK"/>
    <property type="match status" value="1"/>
</dbReference>
<dbReference type="InterPro" id="IPR000600">
    <property type="entry name" value="ROK"/>
</dbReference>
<dbReference type="AlphaFoldDB" id="X0VJJ6"/>
<sequence length="194" mass="20848">EDMVFFTLGTGIGGAIVNHGELLTGCGDNATELGHIIIYPDGRRCNCGQRGCVEAYASANWTAQRATEAVEAGAESSLKEVLQEKGRITCRDVYEHLAKGDELAKKITDETAKALALVCINVLHTTEPSRIVFAGGMIAAGDVLLDRIRHYFNEEIWTLKKETVEICFATLGEDAGIIGAAALAKHAKEQGQLD</sequence>
<proteinExistence type="predicted"/>
<accession>X0VJJ6</accession>
<dbReference type="InterPro" id="IPR049874">
    <property type="entry name" value="ROK_cs"/>
</dbReference>
<reference evidence="1" key="1">
    <citation type="journal article" date="2014" name="Front. Microbiol.">
        <title>High frequency of phylogenetically diverse reductive dehalogenase-homologous genes in deep subseafloor sedimentary metagenomes.</title>
        <authorList>
            <person name="Kawai M."/>
            <person name="Futagami T."/>
            <person name="Toyoda A."/>
            <person name="Takaki Y."/>
            <person name="Nishi S."/>
            <person name="Hori S."/>
            <person name="Arai W."/>
            <person name="Tsubouchi T."/>
            <person name="Morono Y."/>
            <person name="Uchiyama I."/>
            <person name="Ito T."/>
            <person name="Fujiyama A."/>
            <person name="Inagaki F."/>
            <person name="Takami H."/>
        </authorList>
    </citation>
    <scope>NUCLEOTIDE SEQUENCE</scope>
    <source>
        <strain evidence="1">Expedition CK06-06</strain>
    </source>
</reference>
<gene>
    <name evidence="1" type="ORF">S01H1_45486</name>
</gene>
<dbReference type="EMBL" id="BARS01029070">
    <property type="protein sequence ID" value="GAG00746.1"/>
    <property type="molecule type" value="Genomic_DNA"/>
</dbReference>
<evidence type="ECO:0008006" key="2">
    <source>
        <dbReference type="Google" id="ProtNLM"/>
    </source>
</evidence>
<evidence type="ECO:0000313" key="1">
    <source>
        <dbReference type="EMBL" id="GAG00746.1"/>
    </source>
</evidence>
<organism evidence="1">
    <name type="scientific">marine sediment metagenome</name>
    <dbReference type="NCBI Taxonomy" id="412755"/>
    <lineage>
        <taxon>unclassified sequences</taxon>
        <taxon>metagenomes</taxon>
        <taxon>ecological metagenomes</taxon>
    </lineage>
</organism>
<dbReference type="PANTHER" id="PTHR18964">
    <property type="entry name" value="ROK (REPRESSOR, ORF, KINASE) FAMILY"/>
    <property type="match status" value="1"/>
</dbReference>
<dbReference type="SUPFAM" id="SSF53067">
    <property type="entry name" value="Actin-like ATPase domain"/>
    <property type="match status" value="1"/>
</dbReference>
<dbReference type="InterPro" id="IPR043129">
    <property type="entry name" value="ATPase_NBD"/>
</dbReference>
<dbReference type="Gene3D" id="3.30.420.40">
    <property type="match status" value="2"/>
</dbReference>
<dbReference type="PANTHER" id="PTHR18964:SF149">
    <property type="entry name" value="BIFUNCTIONAL UDP-N-ACETYLGLUCOSAMINE 2-EPIMERASE_N-ACETYLMANNOSAMINE KINASE"/>
    <property type="match status" value="1"/>
</dbReference>